<gene>
    <name evidence="1" type="ORF">BDN72DRAFT_859852</name>
</gene>
<keyword evidence="2" id="KW-1185">Reference proteome</keyword>
<organism evidence="1 2">
    <name type="scientific">Pluteus cervinus</name>
    <dbReference type="NCBI Taxonomy" id="181527"/>
    <lineage>
        <taxon>Eukaryota</taxon>
        <taxon>Fungi</taxon>
        <taxon>Dikarya</taxon>
        <taxon>Basidiomycota</taxon>
        <taxon>Agaricomycotina</taxon>
        <taxon>Agaricomycetes</taxon>
        <taxon>Agaricomycetidae</taxon>
        <taxon>Agaricales</taxon>
        <taxon>Pluteineae</taxon>
        <taxon>Pluteaceae</taxon>
        <taxon>Pluteus</taxon>
    </lineage>
</organism>
<evidence type="ECO:0000313" key="1">
    <source>
        <dbReference type="EMBL" id="TFK66514.1"/>
    </source>
</evidence>
<evidence type="ECO:0000313" key="2">
    <source>
        <dbReference type="Proteomes" id="UP000308600"/>
    </source>
</evidence>
<protein>
    <submittedName>
        <fullName evidence="1">Uncharacterized protein</fullName>
    </submittedName>
</protein>
<reference evidence="1 2" key="1">
    <citation type="journal article" date="2019" name="Nat. Ecol. Evol.">
        <title>Megaphylogeny resolves global patterns of mushroom evolution.</title>
        <authorList>
            <person name="Varga T."/>
            <person name="Krizsan K."/>
            <person name="Foldi C."/>
            <person name="Dima B."/>
            <person name="Sanchez-Garcia M."/>
            <person name="Sanchez-Ramirez S."/>
            <person name="Szollosi G.J."/>
            <person name="Szarkandi J.G."/>
            <person name="Papp V."/>
            <person name="Albert L."/>
            <person name="Andreopoulos W."/>
            <person name="Angelini C."/>
            <person name="Antonin V."/>
            <person name="Barry K.W."/>
            <person name="Bougher N.L."/>
            <person name="Buchanan P."/>
            <person name="Buyck B."/>
            <person name="Bense V."/>
            <person name="Catcheside P."/>
            <person name="Chovatia M."/>
            <person name="Cooper J."/>
            <person name="Damon W."/>
            <person name="Desjardin D."/>
            <person name="Finy P."/>
            <person name="Geml J."/>
            <person name="Haridas S."/>
            <person name="Hughes K."/>
            <person name="Justo A."/>
            <person name="Karasinski D."/>
            <person name="Kautmanova I."/>
            <person name="Kiss B."/>
            <person name="Kocsube S."/>
            <person name="Kotiranta H."/>
            <person name="LaButti K.M."/>
            <person name="Lechner B.E."/>
            <person name="Liimatainen K."/>
            <person name="Lipzen A."/>
            <person name="Lukacs Z."/>
            <person name="Mihaltcheva S."/>
            <person name="Morgado L.N."/>
            <person name="Niskanen T."/>
            <person name="Noordeloos M.E."/>
            <person name="Ohm R.A."/>
            <person name="Ortiz-Santana B."/>
            <person name="Ovrebo C."/>
            <person name="Racz N."/>
            <person name="Riley R."/>
            <person name="Savchenko A."/>
            <person name="Shiryaev A."/>
            <person name="Soop K."/>
            <person name="Spirin V."/>
            <person name="Szebenyi C."/>
            <person name="Tomsovsky M."/>
            <person name="Tulloss R.E."/>
            <person name="Uehling J."/>
            <person name="Grigoriev I.V."/>
            <person name="Vagvolgyi C."/>
            <person name="Papp T."/>
            <person name="Martin F.M."/>
            <person name="Miettinen O."/>
            <person name="Hibbett D.S."/>
            <person name="Nagy L.G."/>
        </authorList>
    </citation>
    <scope>NUCLEOTIDE SEQUENCE [LARGE SCALE GENOMIC DNA]</scope>
    <source>
        <strain evidence="1 2">NL-1719</strain>
    </source>
</reference>
<name>A0ACD3AMP0_9AGAR</name>
<dbReference type="EMBL" id="ML208403">
    <property type="protein sequence ID" value="TFK66514.1"/>
    <property type="molecule type" value="Genomic_DNA"/>
</dbReference>
<sequence>MIFVSRLTSFERNQDKKQTDKQNTDADRHRQKNHERFLPEVSKRCLPPKARDMPTIITLCGYASHINEPSEGLIAPEVISKHLMRTPGPDHPGPDDSCGRSACKFGIFDAEKAKDNDIGRVFSQSCFEWADHDPRNPEDRCVSGHRVSPLAVGPGAVGSEHWQASTTSNVLGSVPLAGVTASIQNATYPIQSTVSTGSDDCEGGDEGPGRDGTADEDGDSEGTEKVKTKKTKKHTSASTTRVMQPTTRKTDDTPRVDFMVALFNLRSPYSENSGTSSFPLLL</sequence>
<dbReference type="Proteomes" id="UP000308600">
    <property type="component" value="Unassembled WGS sequence"/>
</dbReference>
<accession>A0ACD3AMP0</accession>
<proteinExistence type="predicted"/>